<dbReference type="RefSeq" id="WP_231419623.1">
    <property type="nucleotide sequence ID" value="NZ_CP126446.1"/>
</dbReference>
<dbReference type="Proteomes" id="UP001236652">
    <property type="component" value="Chromosome"/>
</dbReference>
<dbReference type="EMBL" id="CP126446">
    <property type="protein sequence ID" value="WIF98355.1"/>
    <property type="molecule type" value="Genomic_DNA"/>
</dbReference>
<proteinExistence type="predicted"/>
<gene>
    <name evidence="1" type="ORF">QNI29_01325</name>
</gene>
<name>A0ABY8UXF5_9BACI</name>
<sequence>MSQPVSSFVVRFHLANVDPRTKEKTYRIKVTHVQTEHESTFDLLDEAVRYMKGSVDREGQHEEV</sequence>
<evidence type="ECO:0000313" key="2">
    <source>
        <dbReference type="Proteomes" id="UP001236652"/>
    </source>
</evidence>
<accession>A0ABY8UXF5</accession>
<protein>
    <submittedName>
        <fullName evidence="1">Uncharacterized protein</fullName>
    </submittedName>
</protein>
<keyword evidence="2" id="KW-1185">Reference proteome</keyword>
<reference evidence="1 2" key="1">
    <citation type="submission" date="2023-05" db="EMBL/GenBank/DDBJ databases">
        <title>Comparative genomics reveals the evidence of polycyclic aromatic hydrocarbons degradation in moderately halophilic genus Pontibacillus.</title>
        <authorList>
            <person name="Yang H."/>
            <person name="Qian Z."/>
        </authorList>
    </citation>
    <scope>NUCLEOTIDE SEQUENCE [LARGE SCALE GENOMIC DNA]</scope>
    <source>
        <strain evidence="2">HN14</strain>
    </source>
</reference>
<evidence type="ECO:0000313" key="1">
    <source>
        <dbReference type="EMBL" id="WIF98355.1"/>
    </source>
</evidence>
<organism evidence="1 2">
    <name type="scientific">Pontibacillus chungwhensis</name>
    <dbReference type="NCBI Taxonomy" id="265426"/>
    <lineage>
        <taxon>Bacteria</taxon>
        <taxon>Bacillati</taxon>
        <taxon>Bacillota</taxon>
        <taxon>Bacilli</taxon>
        <taxon>Bacillales</taxon>
        <taxon>Bacillaceae</taxon>
        <taxon>Pontibacillus</taxon>
    </lineage>
</organism>